<gene>
    <name evidence="1" type="ORF">CLUMA_CG007088</name>
</gene>
<dbReference type="EMBL" id="CVRI01000037">
    <property type="protein sequence ID" value="CRK93555.1"/>
    <property type="molecule type" value="Genomic_DNA"/>
</dbReference>
<dbReference type="AlphaFoldDB" id="A0A1J1I017"/>
<reference evidence="1 2" key="1">
    <citation type="submission" date="2015-04" db="EMBL/GenBank/DDBJ databases">
        <authorList>
            <person name="Syromyatnikov M.Y."/>
            <person name="Popov V.N."/>
        </authorList>
    </citation>
    <scope>NUCLEOTIDE SEQUENCE [LARGE SCALE GENOMIC DNA]</scope>
</reference>
<evidence type="ECO:0000313" key="1">
    <source>
        <dbReference type="EMBL" id="CRK93555.1"/>
    </source>
</evidence>
<name>A0A1J1I017_9DIPT</name>
<keyword evidence="2" id="KW-1185">Reference proteome</keyword>
<dbReference type="Proteomes" id="UP000183832">
    <property type="component" value="Unassembled WGS sequence"/>
</dbReference>
<organism evidence="1 2">
    <name type="scientific">Clunio marinus</name>
    <dbReference type="NCBI Taxonomy" id="568069"/>
    <lineage>
        <taxon>Eukaryota</taxon>
        <taxon>Metazoa</taxon>
        <taxon>Ecdysozoa</taxon>
        <taxon>Arthropoda</taxon>
        <taxon>Hexapoda</taxon>
        <taxon>Insecta</taxon>
        <taxon>Pterygota</taxon>
        <taxon>Neoptera</taxon>
        <taxon>Endopterygota</taxon>
        <taxon>Diptera</taxon>
        <taxon>Nematocera</taxon>
        <taxon>Chironomoidea</taxon>
        <taxon>Chironomidae</taxon>
        <taxon>Clunio</taxon>
    </lineage>
</organism>
<evidence type="ECO:0000313" key="2">
    <source>
        <dbReference type="Proteomes" id="UP000183832"/>
    </source>
</evidence>
<proteinExistence type="predicted"/>
<sequence>MSKGEQKKNHNKIILKGISQRDENSFMMNFVSCNMTSNSLTESKYSNSPTFIAMVIVNK</sequence>
<protein>
    <submittedName>
        <fullName evidence="1">CLUMA_CG007088, isoform A</fullName>
    </submittedName>
</protein>
<accession>A0A1J1I017</accession>